<dbReference type="Proteomes" id="UP000003172">
    <property type="component" value="Unassembled WGS sequence"/>
</dbReference>
<reference evidence="6 7" key="1">
    <citation type="submission" date="2012-04" db="EMBL/GenBank/DDBJ databases">
        <authorList>
            <person name="Genoscope - CEA"/>
        </authorList>
    </citation>
    <scope>NUCLEOTIDE SEQUENCE [LARGE SCALE GENOMIC DNA]</scope>
    <source>
        <strain evidence="6 7">9717</strain>
    </source>
</reference>
<keyword evidence="2" id="KW-0805">Transcription regulation</keyword>
<comment type="caution">
    <text evidence="6">The sequence shown here is derived from an EMBL/GenBank/DDBJ whole genome shotgun (WGS) entry which is preliminary data.</text>
</comment>
<dbReference type="PROSITE" id="PS50937">
    <property type="entry name" value="HTH_MERR_2"/>
    <property type="match status" value="1"/>
</dbReference>
<dbReference type="Gene3D" id="1.10.1660.10">
    <property type="match status" value="1"/>
</dbReference>
<dbReference type="InterPro" id="IPR047057">
    <property type="entry name" value="MerR_fam"/>
</dbReference>
<dbReference type="SUPFAM" id="SSF46955">
    <property type="entry name" value="Putative DNA-binding domain"/>
    <property type="match status" value="1"/>
</dbReference>
<evidence type="ECO:0000256" key="2">
    <source>
        <dbReference type="ARBA" id="ARBA00023015"/>
    </source>
</evidence>
<dbReference type="Pfam" id="PF13411">
    <property type="entry name" value="MerR_1"/>
    <property type="match status" value="1"/>
</dbReference>
<sequence length="311" mass="34396">MLKIGQLSLESGVSIKTIRYYEELGLIQSPERTEGQFRLFTPDTVHRLLFVKRLQSLGLSLQEIRECLVIHDHGELNLDSSRPLSFDDAESLGFGEQSIEFGGSLVFPENSNLGGDFDLEYLNGIIRNGHIIIGIDPQVGGRVNSDDTDFDVGNLSVGFFYNFNREYDNVPAFAIRTDLGLPTGNNARGLDFRLRGIASKTVGQFHRVHLNLDLNINTDPDDGDQSFLPAAILGYSRPIGYPKRFDRTFLAELGVITSDNSNGGVLIRTGMGIGQQINRQGVIDWGIEGYIATNGNDQSQLKLKIGYSFGF</sequence>
<dbReference type="EMBL" id="CAII01000241">
    <property type="protein sequence ID" value="CCH97314.1"/>
    <property type="molecule type" value="Genomic_DNA"/>
</dbReference>
<keyword evidence="4" id="KW-0804">Transcription</keyword>
<dbReference type="PRINTS" id="PR00040">
    <property type="entry name" value="HTHMERR"/>
</dbReference>
<evidence type="ECO:0000313" key="7">
    <source>
        <dbReference type="Proteomes" id="UP000003172"/>
    </source>
</evidence>
<keyword evidence="1" id="KW-0678">Repressor</keyword>
<dbReference type="PANTHER" id="PTHR30204:SF69">
    <property type="entry name" value="MERR-FAMILY TRANSCRIPTIONAL REGULATOR"/>
    <property type="match status" value="1"/>
</dbReference>
<gene>
    <name evidence="6" type="ORF">MICAB_3150025</name>
</gene>
<feature type="domain" description="HTH merR-type" evidence="5">
    <location>
        <begin position="1"/>
        <end position="70"/>
    </location>
</feature>
<dbReference type="PANTHER" id="PTHR30204">
    <property type="entry name" value="REDOX-CYCLING DRUG-SENSING TRANSCRIPTIONAL ACTIVATOR SOXR"/>
    <property type="match status" value="1"/>
</dbReference>
<dbReference type="HOGENOM" id="CLU_077649_0_0_3"/>
<dbReference type="GO" id="GO:0003700">
    <property type="term" value="F:DNA-binding transcription factor activity"/>
    <property type="evidence" value="ECO:0007669"/>
    <property type="project" value="InterPro"/>
</dbReference>
<dbReference type="PROSITE" id="PS00552">
    <property type="entry name" value="HTH_MERR_1"/>
    <property type="match status" value="1"/>
</dbReference>
<evidence type="ECO:0000256" key="4">
    <source>
        <dbReference type="ARBA" id="ARBA00023163"/>
    </source>
</evidence>
<evidence type="ECO:0000259" key="5">
    <source>
        <dbReference type="PROSITE" id="PS50937"/>
    </source>
</evidence>
<name>I4FNT9_MICAE</name>
<dbReference type="InterPro" id="IPR009061">
    <property type="entry name" value="DNA-bd_dom_put_sf"/>
</dbReference>
<protein>
    <recommendedName>
        <fullName evidence="5">HTH merR-type domain-containing protein</fullName>
    </recommendedName>
</protein>
<evidence type="ECO:0000256" key="3">
    <source>
        <dbReference type="ARBA" id="ARBA00023125"/>
    </source>
</evidence>
<organism evidence="6 7">
    <name type="scientific">Microcystis aeruginosa PCC 9717</name>
    <dbReference type="NCBI Taxonomy" id="1160286"/>
    <lineage>
        <taxon>Bacteria</taxon>
        <taxon>Bacillati</taxon>
        <taxon>Cyanobacteriota</taxon>
        <taxon>Cyanophyceae</taxon>
        <taxon>Oscillatoriophycideae</taxon>
        <taxon>Chroococcales</taxon>
        <taxon>Microcystaceae</taxon>
        <taxon>Microcystis</taxon>
    </lineage>
</organism>
<evidence type="ECO:0000313" key="6">
    <source>
        <dbReference type="EMBL" id="CCH97314.1"/>
    </source>
</evidence>
<accession>I4FNT9</accession>
<dbReference type="GO" id="GO:0003677">
    <property type="term" value="F:DNA binding"/>
    <property type="evidence" value="ECO:0007669"/>
    <property type="project" value="UniProtKB-KW"/>
</dbReference>
<keyword evidence="3" id="KW-0238">DNA-binding</keyword>
<dbReference type="AlphaFoldDB" id="I4FNT9"/>
<proteinExistence type="predicted"/>
<dbReference type="InterPro" id="IPR000551">
    <property type="entry name" value="MerR-type_HTH_dom"/>
</dbReference>
<dbReference type="RefSeq" id="WP_002759811.1">
    <property type="nucleotide sequence ID" value="NZ_HE972704.1"/>
</dbReference>
<dbReference type="SMART" id="SM00422">
    <property type="entry name" value="HTH_MERR"/>
    <property type="match status" value="1"/>
</dbReference>
<evidence type="ECO:0000256" key="1">
    <source>
        <dbReference type="ARBA" id="ARBA00022491"/>
    </source>
</evidence>